<keyword evidence="4 9" id="KW-0819">tRNA processing</keyword>
<sequence length="195" mass="21392">MKPIRSTNPRAANWWHCEQIVRVLSVGGVVACPTEAVWGLSCHPWDEAAVADLLALKQRPAHKGLIIAASTPDQVAPLLEGLSTEARALVEGHWPGPVTCLLPDPDQWLPAIVRGQHRTVAVRVTAHPVLKQLCERMGGPLVSTSCNPAGRSPARAHWQVRRYFGTALDGIMPGELGDERRPSRILNPATRRWLR</sequence>
<keyword evidence="2 9" id="KW-0963">Cytoplasm</keyword>
<dbReference type="GO" id="GO:0002949">
    <property type="term" value="P:tRNA threonylcarbamoyladenosine modification"/>
    <property type="evidence" value="ECO:0007669"/>
    <property type="project" value="UniProtKB-UniRule"/>
</dbReference>
<evidence type="ECO:0000256" key="5">
    <source>
        <dbReference type="ARBA" id="ARBA00022695"/>
    </source>
</evidence>
<keyword evidence="12" id="KW-1185">Reference proteome</keyword>
<evidence type="ECO:0000259" key="10">
    <source>
        <dbReference type="PROSITE" id="PS51163"/>
    </source>
</evidence>
<keyword evidence="6 9" id="KW-0547">Nucleotide-binding</keyword>
<dbReference type="EMBL" id="NMPM01000013">
    <property type="protein sequence ID" value="PAV26897.1"/>
    <property type="molecule type" value="Genomic_DNA"/>
</dbReference>
<dbReference type="SUPFAM" id="SSF55821">
    <property type="entry name" value="YrdC/RibB"/>
    <property type="match status" value="1"/>
</dbReference>
<dbReference type="GO" id="GO:0061710">
    <property type="term" value="F:L-threonylcarbamoyladenylate synthase"/>
    <property type="evidence" value="ECO:0007669"/>
    <property type="project" value="UniProtKB-EC"/>
</dbReference>
<name>A0A2A2I5G8_9GAMM</name>
<dbReference type="GO" id="GO:0005524">
    <property type="term" value="F:ATP binding"/>
    <property type="evidence" value="ECO:0007669"/>
    <property type="project" value="UniProtKB-UniRule"/>
</dbReference>
<keyword evidence="5 9" id="KW-0548">Nucleotidyltransferase</keyword>
<protein>
    <recommendedName>
        <fullName evidence="9">Threonylcarbamoyl-AMP synthase</fullName>
        <shortName evidence="9">TC-AMP synthase</shortName>
        <ecNumber evidence="9">2.7.7.87</ecNumber>
    </recommendedName>
    <alternativeName>
        <fullName evidence="9">L-threonylcarbamoyladenylate synthase</fullName>
    </alternativeName>
    <alternativeName>
        <fullName evidence="9">t(6)A37 threonylcarbamoyladenosine biosynthesis protein TsaC</fullName>
    </alternativeName>
    <alternativeName>
        <fullName evidence="9">tRNA threonylcarbamoyladenosine biosynthesis protein TsaC</fullName>
    </alternativeName>
</protein>
<keyword evidence="3 9" id="KW-0808">Transferase</keyword>
<proteinExistence type="inferred from homology"/>
<keyword evidence="7 9" id="KW-0067">ATP-binding</keyword>
<dbReference type="InterPro" id="IPR017945">
    <property type="entry name" value="DHBP_synth_RibB-like_a/b_dom"/>
</dbReference>
<comment type="catalytic activity">
    <reaction evidence="8 9">
        <text>L-threonine + hydrogencarbonate + ATP = L-threonylcarbamoyladenylate + diphosphate + H2O</text>
        <dbReference type="Rhea" id="RHEA:36407"/>
        <dbReference type="ChEBI" id="CHEBI:15377"/>
        <dbReference type="ChEBI" id="CHEBI:17544"/>
        <dbReference type="ChEBI" id="CHEBI:30616"/>
        <dbReference type="ChEBI" id="CHEBI:33019"/>
        <dbReference type="ChEBI" id="CHEBI:57926"/>
        <dbReference type="ChEBI" id="CHEBI:73682"/>
        <dbReference type="EC" id="2.7.7.87"/>
    </reaction>
</comment>
<comment type="similarity">
    <text evidence="9">Belongs to the SUA5 family. TsaC subfamily.</text>
</comment>
<comment type="caution">
    <text evidence="11">The sequence shown here is derived from an EMBL/GenBank/DDBJ whole genome shotgun (WGS) entry which is preliminary data.</text>
</comment>
<evidence type="ECO:0000256" key="9">
    <source>
        <dbReference type="HAMAP-Rule" id="MF_01852"/>
    </source>
</evidence>
<dbReference type="InterPro" id="IPR023535">
    <property type="entry name" value="TC-AMP_synthase"/>
</dbReference>
<organism evidence="11 12">
    <name type="scientific">Tamilnaduibacter salinus</name>
    <dbReference type="NCBI Taxonomy" id="1484056"/>
    <lineage>
        <taxon>Bacteria</taxon>
        <taxon>Pseudomonadati</taxon>
        <taxon>Pseudomonadota</taxon>
        <taxon>Gammaproteobacteria</taxon>
        <taxon>Pseudomonadales</taxon>
        <taxon>Marinobacteraceae</taxon>
        <taxon>Tamilnaduibacter</taxon>
    </lineage>
</organism>
<evidence type="ECO:0000256" key="7">
    <source>
        <dbReference type="ARBA" id="ARBA00022840"/>
    </source>
</evidence>
<dbReference type="GO" id="GO:0006450">
    <property type="term" value="P:regulation of translational fidelity"/>
    <property type="evidence" value="ECO:0007669"/>
    <property type="project" value="TreeGrafter"/>
</dbReference>
<gene>
    <name evidence="9" type="primary">tsaC</name>
    <name evidence="11" type="ORF">CF392_03570</name>
</gene>
<dbReference type="Gene3D" id="3.90.870.10">
    <property type="entry name" value="DHBP synthase"/>
    <property type="match status" value="1"/>
</dbReference>
<reference evidence="11 12" key="1">
    <citation type="submission" date="2017-07" db="EMBL/GenBank/DDBJ databases">
        <title>Tamlnaduibacter salinus (Mi-7) genome sequencing.</title>
        <authorList>
            <person name="Verma A."/>
            <person name="Krishnamurthi S."/>
        </authorList>
    </citation>
    <scope>NUCLEOTIDE SEQUENCE [LARGE SCALE GENOMIC DNA]</scope>
    <source>
        <strain evidence="11 12">Mi-7</strain>
    </source>
</reference>
<evidence type="ECO:0000256" key="2">
    <source>
        <dbReference type="ARBA" id="ARBA00022490"/>
    </source>
</evidence>
<evidence type="ECO:0000256" key="4">
    <source>
        <dbReference type="ARBA" id="ARBA00022694"/>
    </source>
</evidence>
<comment type="function">
    <text evidence="9">Required for the formation of a threonylcarbamoyl group on adenosine at position 37 (t(6)A37) in tRNAs that read codons beginning with adenine. Catalyzes the conversion of L-threonine, HCO(3)(-)/CO(2) and ATP to give threonylcarbamoyl-AMP (TC-AMP) as the acyladenylate intermediate, with the release of diphosphate.</text>
</comment>
<evidence type="ECO:0000256" key="6">
    <source>
        <dbReference type="ARBA" id="ARBA00022741"/>
    </source>
</evidence>
<feature type="domain" description="YrdC-like" evidence="10">
    <location>
        <begin position="14"/>
        <end position="195"/>
    </location>
</feature>
<dbReference type="InterPro" id="IPR050156">
    <property type="entry name" value="TC-AMP_synthase_SUA5"/>
</dbReference>
<dbReference type="AlphaFoldDB" id="A0A2A2I5G8"/>
<accession>A0A2A2I5G8</accession>
<dbReference type="HAMAP" id="MF_01852">
    <property type="entry name" value="TsaC"/>
    <property type="match status" value="1"/>
</dbReference>
<dbReference type="EC" id="2.7.7.87" evidence="9"/>
<dbReference type="Proteomes" id="UP000218332">
    <property type="component" value="Unassembled WGS sequence"/>
</dbReference>
<evidence type="ECO:0000256" key="1">
    <source>
        <dbReference type="ARBA" id="ARBA00004496"/>
    </source>
</evidence>
<dbReference type="GO" id="GO:0005737">
    <property type="term" value="C:cytoplasm"/>
    <property type="evidence" value="ECO:0007669"/>
    <property type="project" value="UniProtKB-SubCell"/>
</dbReference>
<dbReference type="GO" id="GO:0000049">
    <property type="term" value="F:tRNA binding"/>
    <property type="evidence" value="ECO:0007669"/>
    <property type="project" value="TreeGrafter"/>
</dbReference>
<dbReference type="InterPro" id="IPR006070">
    <property type="entry name" value="Sua5-like_dom"/>
</dbReference>
<dbReference type="Pfam" id="PF01300">
    <property type="entry name" value="Sua5_yciO_yrdC"/>
    <property type="match status" value="1"/>
</dbReference>
<dbReference type="PANTHER" id="PTHR17490:SF18">
    <property type="entry name" value="THREONYLCARBAMOYL-AMP SYNTHASE"/>
    <property type="match status" value="1"/>
</dbReference>
<dbReference type="PANTHER" id="PTHR17490">
    <property type="entry name" value="SUA5"/>
    <property type="match status" value="1"/>
</dbReference>
<evidence type="ECO:0000256" key="3">
    <source>
        <dbReference type="ARBA" id="ARBA00022679"/>
    </source>
</evidence>
<dbReference type="PROSITE" id="PS51163">
    <property type="entry name" value="YRDC"/>
    <property type="match status" value="1"/>
</dbReference>
<evidence type="ECO:0000313" key="12">
    <source>
        <dbReference type="Proteomes" id="UP000218332"/>
    </source>
</evidence>
<evidence type="ECO:0000256" key="8">
    <source>
        <dbReference type="ARBA" id="ARBA00048366"/>
    </source>
</evidence>
<comment type="subcellular location">
    <subcellularLocation>
        <location evidence="1 9">Cytoplasm</location>
    </subcellularLocation>
</comment>
<dbReference type="GO" id="GO:0003725">
    <property type="term" value="F:double-stranded RNA binding"/>
    <property type="evidence" value="ECO:0007669"/>
    <property type="project" value="InterPro"/>
</dbReference>
<evidence type="ECO:0000313" key="11">
    <source>
        <dbReference type="EMBL" id="PAV26897.1"/>
    </source>
</evidence>
<dbReference type="RefSeq" id="WP_095610091.1">
    <property type="nucleotide sequence ID" value="NZ_NMPM01000013.1"/>
</dbReference>